<keyword evidence="3" id="KW-1185">Reference proteome</keyword>
<evidence type="ECO:0000313" key="3">
    <source>
        <dbReference type="Proteomes" id="UP001165082"/>
    </source>
</evidence>
<gene>
    <name evidence="2" type="ORF">TrRE_jg10428</name>
</gene>
<keyword evidence="1" id="KW-0812">Transmembrane</keyword>
<comment type="caution">
    <text evidence="2">The sequence shown here is derived from an EMBL/GenBank/DDBJ whole genome shotgun (WGS) entry which is preliminary data.</text>
</comment>
<dbReference type="Pfam" id="PF10510">
    <property type="entry name" value="PIG-S"/>
    <property type="match status" value="1"/>
</dbReference>
<dbReference type="Proteomes" id="UP001165082">
    <property type="component" value="Unassembled WGS sequence"/>
</dbReference>
<dbReference type="OrthoDB" id="28748at2759"/>
<sequence length="97" mass="10912">MDENGNVEIPPSVHLKYNLVKSMLLEASSLHSAHSYSAYHSLSTLAGALVTELEFEHRLMPMLHFPTEHKIAVLAPIWAPLVLPVLLGGVRELRRYR</sequence>
<dbReference type="InterPro" id="IPR019540">
    <property type="entry name" value="PtdIno-glycan_biosynth_class_S"/>
</dbReference>
<evidence type="ECO:0000313" key="2">
    <source>
        <dbReference type="EMBL" id="GMH68361.1"/>
    </source>
</evidence>
<keyword evidence="1" id="KW-1133">Transmembrane helix</keyword>
<reference evidence="2" key="1">
    <citation type="submission" date="2022-07" db="EMBL/GenBank/DDBJ databases">
        <title>Genome analysis of Parmales, a sister group of diatoms, reveals the evolutionary specialization of diatoms from phago-mixotrophs to photoautotrophs.</title>
        <authorList>
            <person name="Ban H."/>
            <person name="Sato S."/>
            <person name="Yoshikawa S."/>
            <person name="Kazumasa Y."/>
            <person name="Nakamura Y."/>
            <person name="Ichinomiya M."/>
            <person name="Saitoh K."/>
            <person name="Sato N."/>
            <person name="Blanc-Mathieu R."/>
            <person name="Endo H."/>
            <person name="Kuwata A."/>
            <person name="Ogata H."/>
        </authorList>
    </citation>
    <scope>NUCLEOTIDE SEQUENCE</scope>
</reference>
<dbReference type="GO" id="GO:0042765">
    <property type="term" value="C:GPI-anchor transamidase complex"/>
    <property type="evidence" value="ECO:0007669"/>
    <property type="project" value="InterPro"/>
</dbReference>
<dbReference type="AlphaFoldDB" id="A0A9W7A999"/>
<dbReference type="EMBL" id="BRXZ01001326">
    <property type="protein sequence ID" value="GMH68361.1"/>
    <property type="molecule type" value="Genomic_DNA"/>
</dbReference>
<organism evidence="2 3">
    <name type="scientific">Triparma retinervis</name>
    <dbReference type="NCBI Taxonomy" id="2557542"/>
    <lineage>
        <taxon>Eukaryota</taxon>
        <taxon>Sar</taxon>
        <taxon>Stramenopiles</taxon>
        <taxon>Ochrophyta</taxon>
        <taxon>Bolidophyceae</taxon>
        <taxon>Parmales</taxon>
        <taxon>Triparmaceae</taxon>
        <taxon>Triparma</taxon>
    </lineage>
</organism>
<accession>A0A9W7A999</accession>
<evidence type="ECO:0000256" key="1">
    <source>
        <dbReference type="SAM" id="Phobius"/>
    </source>
</evidence>
<name>A0A9W7A999_9STRA</name>
<dbReference type="GO" id="GO:0016255">
    <property type="term" value="P:attachment of GPI anchor to protein"/>
    <property type="evidence" value="ECO:0007669"/>
    <property type="project" value="InterPro"/>
</dbReference>
<feature type="transmembrane region" description="Helical" evidence="1">
    <location>
        <begin position="71"/>
        <end position="90"/>
    </location>
</feature>
<keyword evidence="1" id="KW-0472">Membrane</keyword>
<protein>
    <submittedName>
        <fullName evidence="2">Uncharacterized protein</fullName>
    </submittedName>
</protein>
<proteinExistence type="predicted"/>